<evidence type="ECO:0000313" key="4">
    <source>
        <dbReference type="EMBL" id="CAB4189793.1"/>
    </source>
</evidence>
<evidence type="ECO:0000256" key="1">
    <source>
        <dbReference type="SAM" id="Coils"/>
    </source>
</evidence>
<dbReference type="EMBL" id="LR796428">
    <property type="protein sequence ID" value="CAB4144675.1"/>
    <property type="molecule type" value="Genomic_DNA"/>
</dbReference>
<dbReference type="GO" id="GO:0016887">
    <property type="term" value="F:ATP hydrolysis activity"/>
    <property type="evidence" value="ECO:0007669"/>
    <property type="project" value="InterPro"/>
</dbReference>
<dbReference type="Gene3D" id="3.40.50.300">
    <property type="entry name" value="P-loop containing nucleotide triphosphate hydrolases"/>
    <property type="match status" value="1"/>
</dbReference>
<dbReference type="InterPro" id="IPR038729">
    <property type="entry name" value="Rad50/SbcC_AAA"/>
</dbReference>
<dbReference type="PANTHER" id="PTHR32114:SF2">
    <property type="entry name" value="ABC TRANSPORTER ABCH.3"/>
    <property type="match status" value="1"/>
</dbReference>
<feature type="domain" description="Rad50/SbcC-type AAA" evidence="2">
    <location>
        <begin position="4"/>
        <end position="76"/>
    </location>
</feature>
<dbReference type="InterPro" id="IPR027417">
    <property type="entry name" value="P-loop_NTPase"/>
</dbReference>
<accession>A0A6J5MC65</accession>
<feature type="coiled-coil region" evidence="1">
    <location>
        <begin position="355"/>
        <end position="392"/>
    </location>
</feature>
<sequence>MLNIRIRNFLGLDTVDLDIERIVLIGGLNGAGKSACLEAIAAVATGKPLVREVSAKKDADALVSDGAKSGSIRLSYGEDSATMISYPTAEVTQTGRPADLGTRLGLGIDPFMGATPAQRSAELTARFGIRAKKEDVEAWFAANPQPPISPAKISDLIARLADSGWDAVHASCKESGTRLKGRWEQVTGKRYGSKIATEWCPEILFPDEAYDLDVERELQDALIARANELIAKGAGRSDRIAQWGEVAARLPALTAALAEKLSVIEALDKSAEANAAERRKHIDHADAHNALACPKCNARLRLTPIATDARGKLELLPSPTGDEIAEARRKIEQIDERQSVVLAEARTARRDQITLQSEVDAAQRAADALANIEQEAESADTLNAELATIQTKTVAQRQKIDAIEALAKANAIQAEIVEVALLASSVSPDKGIRPLVLKRGLDAINASLAEISTMAAFKDVAIVNEAMVVTYGGRFYSLLSESEKWRVNIVFAVLLHEKEASASPLLIDRLDILHPPARPGVLRMLKTRGVTTVIGYTAKDAEAVPNLGKLGFGTSVWLEDGKVQAI</sequence>
<gene>
    <name evidence="4" type="ORF">UFOVP1200_17</name>
    <name evidence="3" type="ORF">UFOVP469_44</name>
</gene>
<dbReference type="SUPFAM" id="SSF52540">
    <property type="entry name" value="P-loop containing nucleoside triphosphate hydrolases"/>
    <property type="match status" value="1"/>
</dbReference>
<protein>
    <submittedName>
        <fullName evidence="3">ABC_ATPase domain containing protein</fullName>
    </submittedName>
</protein>
<dbReference type="CDD" id="cd00267">
    <property type="entry name" value="ABC_ATPase"/>
    <property type="match status" value="1"/>
</dbReference>
<organism evidence="3">
    <name type="scientific">uncultured Caudovirales phage</name>
    <dbReference type="NCBI Taxonomy" id="2100421"/>
    <lineage>
        <taxon>Viruses</taxon>
        <taxon>Duplodnaviria</taxon>
        <taxon>Heunggongvirae</taxon>
        <taxon>Uroviricota</taxon>
        <taxon>Caudoviricetes</taxon>
        <taxon>Peduoviridae</taxon>
        <taxon>Maltschvirus</taxon>
        <taxon>Maltschvirus maltsch</taxon>
    </lineage>
</organism>
<reference evidence="3" key="1">
    <citation type="submission" date="2020-04" db="EMBL/GenBank/DDBJ databases">
        <authorList>
            <person name="Chiriac C."/>
            <person name="Salcher M."/>
            <person name="Ghai R."/>
            <person name="Kavagutti S V."/>
        </authorList>
    </citation>
    <scope>NUCLEOTIDE SEQUENCE</scope>
</reference>
<keyword evidence="1" id="KW-0175">Coiled coil</keyword>
<proteinExistence type="predicted"/>
<evidence type="ECO:0000259" key="2">
    <source>
        <dbReference type="Pfam" id="PF13476"/>
    </source>
</evidence>
<dbReference type="EMBL" id="LR797153">
    <property type="protein sequence ID" value="CAB4189793.1"/>
    <property type="molecule type" value="Genomic_DNA"/>
</dbReference>
<dbReference type="GO" id="GO:0006302">
    <property type="term" value="P:double-strand break repair"/>
    <property type="evidence" value="ECO:0007669"/>
    <property type="project" value="InterPro"/>
</dbReference>
<name>A0A6J5MC65_9CAUD</name>
<evidence type="ECO:0000313" key="3">
    <source>
        <dbReference type="EMBL" id="CAB4144675.1"/>
    </source>
</evidence>
<dbReference type="Pfam" id="PF13476">
    <property type="entry name" value="AAA_23"/>
    <property type="match status" value="1"/>
</dbReference>
<dbReference type="PANTHER" id="PTHR32114">
    <property type="entry name" value="ABC TRANSPORTER ABCH.3"/>
    <property type="match status" value="1"/>
</dbReference>